<evidence type="ECO:0000256" key="3">
    <source>
        <dbReference type="ARBA" id="ARBA00022989"/>
    </source>
</evidence>
<evidence type="ECO:0000256" key="2">
    <source>
        <dbReference type="ARBA" id="ARBA00022692"/>
    </source>
</evidence>
<feature type="domain" description="Translocation and assembly module TamB C-terminal" evidence="6">
    <location>
        <begin position="1308"/>
        <end position="1654"/>
    </location>
</feature>
<dbReference type="OrthoDB" id="7784409at2"/>
<keyword evidence="4" id="KW-0472">Membrane</keyword>
<keyword evidence="5" id="KW-0732">Signal</keyword>
<dbReference type="Pfam" id="PF04357">
    <property type="entry name" value="TamB"/>
    <property type="match status" value="1"/>
</dbReference>
<dbReference type="EMBL" id="VHLH01000030">
    <property type="protein sequence ID" value="TPW26475.1"/>
    <property type="molecule type" value="Genomic_DNA"/>
</dbReference>
<sequence length="1654" mass="170418">MRIALAILAFLFTVVLAPVSGHAQDSGANSEKSAFTRFVENKLSSENRQIRLNDIQGALSSDVTIGEITIADRQGVWLSIQNAHLVWTRSALLVGRLKIDELSADRIELRRKPLPAEGAPAPSSSGFSVPELPVSVVLDQLNVKEAVFDKSVFGLQSRISLNGKLTLADGSLDTELHVKRLDGPGGTLDLAASYANKTEKLDLDLTLDEPQNGILANLLNIDGKPPLTFKLAGDGPIGNLALDMTLDAKGERALTGKLTLDRQDAGLMVNADVRGPIANLVAPAFRDFFGSSTALTAKALVKDGGGVRVDDLDLDSGPLTLSVQAETTKDNFLSRLNVDGKIANADGSGVLLPVAGQKTQVKSVDLSVDYGNTGSDRWKGKLAVSRLGTPTFGADSVNLDFGGRVTGINTPDDRFLSFNVDGAMSGISTKDPNVKTALGNRITLDVGGKWSSGQPARIANAALKANELALTLAGSIKDLVYDGTIGIEAASIAPFAALANRPLAGSLNLHAKGTVKPVGGAFDLTFDGAGSGLQTGTAALDNLLKSKVSISGGLARTADGFKADDFTIANQQVSIKANGSYAPDNADFDLDVMLADLGLVTDRATGKVTVDASVKGNQQNMALAFDAQVPDGTLAERTLRQASIAFKGQLLNIDPTKGRAYGNGVAGTLSASGFLSGERVVLDSDIRATPDGQRLRGLSFRAGGTTLTGTIERDAKGLIDGELKLDGQNISTVAALATLDASGSATADIAMSHADGRQSARIDASLSNISVKQIRVGSAKLNATVADLFGVPKVDGSLTGSGISAGGIDVDSLSANASRHGDQTDFTAKASLQNGTDIDTAGSLAQIDGGFRIGLDKLDLAQRGTTASLQKRAVVTVAGQDVRIVEPLDLAIAGGHVRASGEAGDKLDLHLSIDALPLSIANTVKPDLAAAGTLSGNADITGTRAEPVVDFKVNGSGLTARPAAEAGLPPFDVNATGRTEGKRVKLDASLSADNGIAVKANGYVPTGKGPVDLSVDVARFPLETLDGLAKGQKPRGTVTGNAQISGSFADPTVAFRVRGDDLSAAPLQNAGVSPLDLTANGRYADKAVDIDARVTGAGGLDVSAKGTVPAGGKGSIDLSVDIARFPLETLDGFAKGQSPSGVVTGSAKVSGSLADPAVSFQARGNNVSATPLKNFGVAPLSVTANGRYADKAVSIERLDVSNSQGVSISASGRAPLSGGGLDVRAEGRAPLALANRALADRGTRVEGTVQFGVNVTGSIQRPVIGGMVSASNVDVVDPDTNVRFDNIQLMAGIANNRVTINRFVAPLASGGTITAGGSFSIDPTTKLPANITINLNQARYTDGDFITVTASGNLAVTGQLLSDPLISGRVDIARADIGIPSNLGGGAKMIDVTHIHTPVNVQETLNRARIKAGGKPVPTARPSIVRLDVTVNAPRRIFVRGRGLDAELGGSLRVTGPVTGVEAVGSFDLIRGHLVILTKRIEFDSGTITLTGALDPIINLTASTDAGDDTSVTITVSGRASDPHVDFSSQPSLPQDEIIAQLIFGRSISDLSAFQIAQLASAVAELSGNQTLDVIGRLREATGLDELDVTTDAEGNAQVRAGSYIRDNVYLGVEAGADGQNAVDLNVDITKNLKAKGSAGTNESTLGLFYEKDY</sequence>
<gene>
    <name evidence="7" type="ORF">FJU11_14840</name>
</gene>
<reference evidence="7 8" key="1">
    <citation type="submission" date="2019-06" db="EMBL/GenBank/DDBJ databases">
        <authorList>
            <person name="Li M."/>
        </authorList>
    </citation>
    <scope>NUCLEOTIDE SEQUENCE [LARGE SCALE GENOMIC DNA]</scope>
    <source>
        <strain evidence="7 8">BGMRC6574</strain>
    </source>
</reference>
<evidence type="ECO:0000313" key="8">
    <source>
        <dbReference type="Proteomes" id="UP000320314"/>
    </source>
</evidence>
<accession>A0A506U0I2</accession>
<protein>
    <submittedName>
        <fullName evidence="7">Translocation/assembly module TamB</fullName>
    </submittedName>
</protein>
<dbReference type="RefSeq" id="WP_141167859.1">
    <property type="nucleotide sequence ID" value="NZ_VHLH01000030.1"/>
</dbReference>
<evidence type="ECO:0000259" key="6">
    <source>
        <dbReference type="Pfam" id="PF04357"/>
    </source>
</evidence>
<evidence type="ECO:0000313" key="7">
    <source>
        <dbReference type="EMBL" id="TPW26475.1"/>
    </source>
</evidence>
<dbReference type="PANTHER" id="PTHR36985">
    <property type="entry name" value="TRANSLOCATION AND ASSEMBLY MODULE SUBUNIT TAMB"/>
    <property type="match status" value="1"/>
</dbReference>
<feature type="signal peptide" evidence="5">
    <location>
        <begin position="1"/>
        <end position="23"/>
    </location>
</feature>
<keyword evidence="3" id="KW-1133">Transmembrane helix</keyword>
<proteinExistence type="predicted"/>
<feature type="chain" id="PRO_5021303347" evidence="5">
    <location>
        <begin position="24"/>
        <end position="1654"/>
    </location>
</feature>
<comment type="subcellular location">
    <subcellularLocation>
        <location evidence="1">Membrane</location>
        <topology evidence="1">Single-pass membrane protein</topology>
    </subcellularLocation>
</comment>
<evidence type="ECO:0000256" key="4">
    <source>
        <dbReference type="ARBA" id="ARBA00023136"/>
    </source>
</evidence>
<keyword evidence="2" id="KW-0812">Transmembrane</keyword>
<dbReference type="InterPro" id="IPR007452">
    <property type="entry name" value="TamB_C"/>
</dbReference>
<dbReference type="Proteomes" id="UP000320314">
    <property type="component" value="Unassembled WGS sequence"/>
</dbReference>
<name>A0A506U0I2_9HYPH</name>
<organism evidence="7 8">
    <name type="scientific">Pararhizobium mangrovi</name>
    <dbReference type="NCBI Taxonomy" id="2590452"/>
    <lineage>
        <taxon>Bacteria</taxon>
        <taxon>Pseudomonadati</taxon>
        <taxon>Pseudomonadota</taxon>
        <taxon>Alphaproteobacteria</taxon>
        <taxon>Hyphomicrobiales</taxon>
        <taxon>Rhizobiaceae</taxon>
        <taxon>Rhizobium/Agrobacterium group</taxon>
        <taxon>Pararhizobium</taxon>
    </lineage>
</organism>
<comment type="caution">
    <text evidence="7">The sequence shown here is derived from an EMBL/GenBank/DDBJ whole genome shotgun (WGS) entry which is preliminary data.</text>
</comment>
<dbReference type="PANTHER" id="PTHR36985:SF1">
    <property type="entry name" value="TRANSLOCATION AND ASSEMBLY MODULE SUBUNIT TAMB"/>
    <property type="match status" value="1"/>
</dbReference>
<dbReference type="GO" id="GO:0009306">
    <property type="term" value="P:protein secretion"/>
    <property type="evidence" value="ECO:0007669"/>
    <property type="project" value="InterPro"/>
</dbReference>
<evidence type="ECO:0000256" key="5">
    <source>
        <dbReference type="SAM" id="SignalP"/>
    </source>
</evidence>
<dbReference type="GO" id="GO:0005886">
    <property type="term" value="C:plasma membrane"/>
    <property type="evidence" value="ECO:0007669"/>
    <property type="project" value="InterPro"/>
</dbReference>
<keyword evidence="8" id="KW-1185">Reference proteome</keyword>
<evidence type="ECO:0000256" key="1">
    <source>
        <dbReference type="ARBA" id="ARBA00004167"/>
    </source>
</evidence>